<name>A0A930MZ05_9BACT</name>
<dbReference type="SMART" id="SM00860">
    <property type="entry name" value="SMI1_KNR4"/>
    <property type="match status" value="1"/>
</dbReference>
<proteinExistence type="predicted"/>
<dbReference type="InterPro" id="IPR018958">
    <property type="entry name" value="Knr4/Smi1-like_dom"/>
</dbReference>
<dbReference type="InterPro" id="IPR037883">
    <property type="entry name" value="Knr4/Smi1-like_sf"/>
</dbReference>
<protein>
    <submittedName>
        <fullName evidence="2">SMI1/KNR4 family protein</fullName>
    </submittedName>
</protein>
<evidence type="ECO:0000313" key="2">
    <source>
        <dbReference type="EMBL" id="MBF1383948.1"/>
    </source>
</evidence>
<organism evidence="2 3">
    <name type="scientific">Prevotella aurantiaca</name>
    <dbReference type="NCBI Taxonomy" id="596085"/>
    <lineage>
        <taxon>Bacteria</taxon>
        <taxon>Pseudomonadati</taxon>
        <taxon>Bacteroidota</taxon>
        <taxon>Bacteroidia</taxon>
        <taxon>Bacteroidales</taxon>
        <taxon>Prevotellaceae</taxon>
        <taxon>Prevotella</taxon>
    </lineage>
</organism>
<gene>
    <name evidence="2" type="ORF">HXN26_03680</name>
</gene>
<dbReference type="RefSeq" id="WP_273158804.1">
    <property type="nucleotide sequence ID" value="NZ_JABZSJ010000012.1"/>
</dbReference>
<reference evidence="2" key="1">
    <citation type="submission" date="2020-04" db="EMBL/GenBank/DDBJ databases">
        <title>Deep metagenomics examines the oral microbiome during advanced dental caries in children, revealing novel taxa and co-occurrences with host molecules.</title>
        <authorList>
            <person name="Baker J.L."/>
            <person name="Morton J.T."/>
            <person name="Dinis M."/>
            <person name="Alvarez R."/>
            <person name="Tran N.C."/>
            <person name="Knight R."/>
            <person name="Edlund A."/>
        </authorList>
    </citation>
    <scope>NUCLEOTIDE SEQUENCE</scope>
    <source>
        <strain evidence="2">JCVI_44_bin.5</strain>
    </source>
</reference>
<evidence type="ECO:0000259" key="1">
    <source>
        <dbReference type="SMART" id="SM00860"/>
    </source>
</evidence>
<comment type="caution">
    <text evidence="2">The sequence shown here is derived from an EMBL/GenBank/DDBJ whole genome shotgun (WGS) entry which is preliminary data.</text>
</comment>
<feature type="domain" description="Knr4/Smi1-like" evidence="1">
    <location>
        <begin position="177"/>
        <end position="294"/>
    </location>
</feature>
<dbReference type="Pfam" id="PF14567">
    <property type="entry name" value="SUKH_5"/>
    <property type="match status" value="1"/>
</dbReference>
<accession>A0A930MZ05</accession>
<dbReference type="AlphaFoldDB" id="A0A930MZ05"/>
<dbReference type="Gene3D" id="3.40.1580.10">
    <property type="entry name" value="SMI1/KNR4-like"/>
    <property type="match status" value="1"/>
</dbReference>
<dbReference type="Proteomes" id="UP000771736">
    <property type="component" value="Unassembled WGS sequence"/>
</dbReference>
<sequence>MRRINQRMATLLEKANQHNKDLISAVCESILSKIKVVGNCVLYDEEDVIDDKYIASLPQKIEKQGDKTGLEMWHNEIRLSALEDFSVGCILPFIDMFKERLNAIHPRTYCFIIYVSPEQAIDFRFHVFRKDEGMWINSDIEADANPLLYDLEERLNIDSIIQRIQDFKEEYVECFDPISDDALQLAQENIPFQLPADYIRLLQFSNGILICGDEVLGINHKPFDLIKAYKTEHEATQMRMPSHIVPFAPDGRGNYYCFDAQQGNQIVFWVTNYQYSEDDKPEVVNFDFCDWFNEVMIDWCIELEGQDIFT</sequence>
<dbReference type="SUPFAM" id="SSF160631">
    <property type="entry name" value="SMI1/KNR4-like"/>
    <property type="match status" value="1"/>
</dbReference>
<evidence type="ECO:0000313" key="3">
    <source>
        <dbReference type="Proteomes" id="UP000771736"/>
    </source>
</evidence>
<dbReference type="EMBL" id="JABZSJ010000012">
    <property type="protein sequence ID" value="MBF1383948.1"/>
    <property type="molecule type" value="Genomic_DNA"/>
</dbReference>